<gene>
    <name evidence="4" type="primary">phnD</name>
    <name evidence="4" type="ORF">GCM10011511_33540</name>
</gene>
<dbReference type="Pfam" id="PF12974">
    <property type="entry name" value="Phosphonate-bd"/>
    <property type="match status" value="1"/>
</dbReference>
<comment type="similarity">
    <text evidence="1">Belongs to the phosphate/phosphite/phosphonate binding protein family.</text>
</comment>
<accession>A0A8J2UF69</accession>
<dbReference type="Proteomes" id="UP000607559">
    <property type="component" value="Unassembled WGS sequence"/>
</dbReference>
<dbReference type="AlphaFoldDB" id="A0A8J2UF69"/>
<dbReference type="SUPFAM" id="SSF53850">
    <property type="entry name" value="Periplasmic binding protein-like II"/>
    <property type="match status" value="1"/>
</dbReference>
<dbReference type="EMBL" id="BMJC01000003">
    <property type="protein sequence ID" value="GGB07332.1"/>
    <property type="molecule type" value="Genomic_DNA"/>
</dbReference>
<dbReference type="CDD" id="cd01071">
    <property type="entry name" value="PBP2_PhnD_like"/>
    <property type="match status" value="1"/>
</dbReference>
<evidence type="ECO:0000256" key="3">
    <source>
        <dbReference type="SAM" id="SignalP"/>
    </source>
</evidence>
<sequence>MMMTALPFLLLLAAVGCRSKTALDANGVPYTLVVAVYDGENPSENSRVLGKVREYLESKLNIKVEFLESTDYTTVIEAMVAGKAHMAYLSPFSYVLATEKQHLVPLVAPGVNGKPFNYRSYILTNPGTGLHSMDDVKARSHQLTLCFADPASTSGHLIPRAYLTSIGLDPKTAFKQTMFAGTHFASIVSVKTGKTDLGCAFQFSYDKAIREGLVRQEDLVILWTSDPIPESPICMRPEVNPAFTEKVREAFIRMPQDGHEAFHAFMSMYFPKQADSISYIIVNDTLYNGLRKIAAGIGDLTPTKK</sequence>
<evidence type="ECO:0000313" key="5">
    <source>
        <dbReference type="Proteomes" id="UP000607559"/>
    </source>
</evidence>
<evidence type="ECO:0000256" key="1">
    <source>
        <dbReference type="ARBA" id="ARBA00007162"/>
    </source>
</evidence>
<protein>
    <submittedName>
        <fullName evidence="4">Putative selenate ABC transporter substrate-binding protein</fullName>
    </submittedName>
</protein>
<dbReference type="PANTHER" id="PTHR35841">
    <property type="entry name" value="PHOSPHONATES-BINDING PERIPLASMIC PROTEIN"/>
    <property type="match status" value="1"/>
</dbReference>
<reference evidence="4" key="1">
    <citation type="journal article" date="2014" name="Int. J. Syst. Evol. Microbiol.">
        <title>Complete genome sequence of Corynebacterium casei LMG S-19264T (=DSM 44701T), isolated from a smear-ripened cheese.</title>
        <authorList>
            <consortium name="US DOE Joint Genome Institute (JGI-PGF)"/>
            <person name="Walter F."/>
            <person name="Albersmeier A."/>
            <person name="Kalinowski J."/>
            <person name="Ruckert C."/>
        </authorList>
    </citation>
    <scope>NUCLEOTIDE SEQUENCE</scope>
    <source>
        <strain evidence="4">CGMCC 1.15448</strain>
    </source>
</reference>
<dbReference type="NCBIfam" id="TIGR01098">
    <property type="entry name" value="3A0109s03R"/>
    <property type="match status" value="1"/>
</dbReference>
<keyword evidence="2 3" id="KW-0732">Signal</keyword>
<reference evidence="4" key="2">
    <citation type="submission" date="2020-09" db="EMBL/GenBank/DDBJ databases">
        <authorList>
            <person name="Sun Q."/>
            <person name="Zhou Y."/>
        </authorList>
    </citation>
    <scope>NUCLEOTIDE SEQUENCE</scope>
    <source>
        <strain evidence="4">CGMCC 1.15448</strain>
    </source>
</reference>
<keyword evidence="5" id="KW-1185">Reference proteome</keyword>
<dbReference type="GO" id="GO:0043190">
    <property type="term" value="C:ATP-binding cassette (ABC) transporter complex"/>
    <property type="evidence" value="ECO:0007669"/>
    <property type="project" value="InterPro"/>
</dbReference>
<dbReference type="Gene3D" id="3.40.190.10">
    <property type="entry name" value="Periplasmic binding protein-like II"/>
    <property type="match status" value="2"/>
</dbReference>
<proteinExistence type="inferred from homology"/>
<feature type="chain" id="PRO_5035234537" evidence="3">
    <location>
        <begin position="25"/>
        <end position="305"/>
    </location>
</feature>
<evidence type="ECO:0000313" key="4">
    <source>
        <dbReference type="EMBL" id="GGB07332.1"/>
    </source>
</evidence>
<feature type="signal peptide" evidence="3">
    <location>
        <begin position="1"/>
        <end position="24"/>
    </location>
</feature>
<dbReference type="PANTHER" id="PTHR35841:SF1">
    <property type="entry name" value="PHOSPHONATES-BINDING PERIPLASMIC PROTEIN"/>
    <property type="match status" value="1"/>
</dbReference>
<organism evidence="4 5">
    <name type="scientific">Puia dinghuensis</name>
    <dbReference type="NCBI Taxonomy" id="1792502"/>
    <lineage>
        <taxon>Bacteria</taxon>
        <taxon>Pseudomonadati</taxon>
        <taxon>Bacteroidota</taxon>
        <taxon>Chitinophagia</taxon>
        <taxon>Chitinophagales</taxon>
        <taxon>Chitinophagaceae</taxon>
        <taxon>Puia</taxon>
    </lineage>
</organism>
<comment type="caution">
    <text evidence="4">The sequence shown here is derived from an EMBL/GenBank/DDBJ whole genome shotgun (WGS) entry which is preliminary data.</text>
</comment>
<name>A0A8J2UF69_9BACT</name>
<evidence type="ECO:0000256" key="2">
    <source>
        <dbReference type="ARBA" id="ARBA00022729"/>
    </source>
</evidence>
<dbReference type="InterPro" id="IPR005770">
    <property type="entry name" value="PhnD"/>
</dbReference>
<dbReference type="GO" id="GO:0055085">
    <property type="term" value="P:transmembrane transport"/>
    <property type="evidence" value="ECO:0007669"/>
    <property type="project" value="InterPro"/>
</dbReference>